<proteinExistence type="predicted"/>
<organism evidence="2 3">
    <name type="scientific">Athelia psychrophila</name>
    <dbReference type="NCBI Taxonomy" id="1759441"/>
    <lineage>
        <taxon>Eukaryota</taxon>
        <taxon>Fungi</taxon>
        <taxon>Dikarya</taxon>
        <taxon>Basidiomycota</taxon>
        <taxon>Agaricomycotina</taxon>
        <taxon>Agaricomycetes</taxon>
        <taxon>Agaricomycetidae</taxon>
        <taxon>Atheliales</taxon>
        <taxon>Atheliaceae</taxon>
        <taxon>Athelia</taxon>
    </lineage>
</organism>
<evidence type="ECO:0000256" key="1">
    <source>
        <dbReference type="SAM" id="MobiDB-lite"/>
    </source>
</evidence>
<dbReference type="EMBL" id="KV417645">
    <property type="protein sequence ID" value="KZP12613.1"/>
    <property type="molecule type" value="Genomic_DNA"/>
</dbReference>
<feature type="compositionally biased region" description="Low complexity" evidence="1">
    <location>
        <begin position="1"/>
        <end position="29"/>
    </location>
</feature>
<reference evidence="2 3" key="1">
    <citation type="journal article" date="2016" name="Mol. Biol. Evol.">
        <title>Comparative Genomics of Early-Diverging Mushroom-Forming Fungi Provides Insights into the Origins of Lignocellulose Decay Capabilities.</title>
        <authorList>
            <person name="Nagy L.G."/>
            <person name="Riley R."/>
            <person name="Tritt A."/>
            <person name="Adam C."/>
            <person name="Daum C."/>
            <person name="Floudas D."/>
            <person name="Sun H."/>
            <person name="Yadav J.S."/>
            <person name="Pangilinan J."/>
            <person name="Larsson K.H."/>
            <person name="Matsuura K."/>
            <person name="Barry K."/>
            <person name="Labutti K."/>
            <person name="Kuo R."/>
            <person name="Ohm R.A."/>
            <person name="Bhattacharya S.S."/>
            <person name="Shirouzu T."/>
            <person name="Yoshinaga Y."/>
            <person name="Martin F.M."/>
            <person name="Grigoriev I.V."/>
            <person name="Hibbett D.S."/>
        </authorList>
    </citation>
    <scope>NUCLEOTIDE SEQUENCE [LARGE SCALE GENOMIC DNA]</scope>
    <source>
        <strain evidence="2 3">CBS 109695</strain>
    </source>
</reference>
<evidence type="ECO:0000313" key="3">
    <source>
        <dbReference type="Proteomes" id="UP000076532"/>
    </source>
</evidence>
<dbReference type="OrthoDB" id="5593376at2759"/>
<dbReference type="AlphaFoldDB" id="A0A166BG58"/>
<sequence>MTGITSSSSSSRPAGRVSRSGSVSGNAANPFAFDHPDIHTQESYGSHYPRPSTAASAPQTPVSSPDADDDYEYNMVGDHPRSQSPGNSSPQARQDGRGDMSRPGLQHNAHSSADGMNAANAGNEVPQEYRSEVDRIFFEFLEAICSNLDATDSKGEPIHQTLMAKKMQRLDESTEFRPFKFRIQAFTNAFLEELARQGYPEDKIPMKKIRNYLWNQTYISRFNEDGKKAKSKGNHIWNINAKKKTEGGWLFQAFHRRLAGTPHGVAYVGLRWSWAPRIWDPQASRTNMHVTFTSPNMPRWLSWKDEQLSGIPPPDADSCDITIEARFTQDGKDEILSQTVHVNIAPMSTLDSSFSSSRRPSLVSDMINPRRIMSDTAIPQHNTPPRPLIRAQTNIAPAPPVVSSANDAQVLQVLNSAAQRVAQEVELQVIGSRPLTEPSLEMELLAKQQHVLSITAQALGETLDHNNAGTNAGPSPQATHSRAMASAAQQVVLQAARTVTADRTALNTSLGIPTSQEVVASQVTVNEVSVATQEAVATAVNMSGPLSSEVNILMHASSLLQQKAQESSTPSPPAFDTSRFIAPDMHHPGPHPSFAMTTGSSSMVPTYYPPPLTSVGMRDYAPL</sequence>
<protein>
    <submittedName>
        <fullName evidence="2">Uncharacterized protein</fullName>
    </submittedName>
</protein>
<feature type="region of interest" description="Disordered" evidence="1">
    <location>
        <begin position="1"/>
        <end position="120"/>
    </location>
</feature>
<feature type="compositionally biased region" description="Polar residues" evidence="1">
    <location>
        <begin position="82"/>
        <end position="92"/>
    </location>
</feature>
<dbReference type="STRING" id="436010.A0A166BG58"/>
<dbReference type="Proteomes" id="UP000076532">
    <property type="component" value="Unassembled WGS sequence"/>
</dbReference>
<evidence type="ECO:0000313" key="2">
    <source>
        <dbReference type="EMBL" id="KZP12613.1"/>
    </source>
</evidence>
<accession>A0A166BG58</accession>
<keyword evidence="3" id="KW-1185">Reference proteome</keyword>
<feature type="compositionally biased region" description="Polar residues" evidence="1">
    <location>
        <begin position="53"/>
        <end position="63"/>
    </location>
</feature>
<name>A0A166BG58_9AGAM</name>
<gene>
    <name evidence="2" type="ORF">FIBSPDRAFT_754794</name>
</gene>